<evidence type="ECO:0000313" key="2">
    <source>
        <dbReference type="Proteomes" id="UP000255515"/>
    </source>
</evidence>
<keyword evidence="1" id="KW-0489">Methyltransferase</keyword>
<dbReference type="GO" id="GO:0032259">
    <property type="term" value="P:methylation"/>
    <property type="evidence" value="ECO:0007669"/>
    <property type="project" value="UniProtKB-KW"/>
</dbReference>
<keyword evidence="1" id="KW-0808">Transferase</keyword>
<dbReference type="EMBL" id="UFTJ01000001">
    <property type="protein sequence ID" value="SSZ46628.1"/>
    <property type="molecule type" value="Genomic_DNA"/>
</dbReference>
<dbReference type="Gene3D" id="3.40.50.150">
    <property type="entry name" value="Vaccinia Virus protein VP39"/>
    <property type="match status" value="1"/>
</dbReference>
<reference evidence="1 2" key="1">
    <citation type="submission" date="2018-06" db="EMBL/GenBank/DDBJ databases">
        <authorList>
            <consortium name="Pathogen Informatics"/>
            <person name="Doyle S."/>
        </authorList>
    </citation>
    <scope>NUCLEOTIDE SEQUENCE [LARGE SCALE GENOMIC DNA]</scope>
    <source>
        <strain evidence="1 2">NCTC11661</strain>
    </source>
</reference>
<dbReference type="RefSeq" id="WP_002687147.1">
    <property type="nucleotide sequence ID" value="NZ_UFTJ01000001.1"/>
</dbReference>
<dbReference type="GO" id="GO:0008757">
    <property type="term" value="F:S-adenosylmethionine-dependent methyltransferase activity"/>
    <property type="evidence" value="ECO:0007669"/>
    <property type="project" value="TreeGrafter"/>
</dbReference>
<dbReference type="PANTHER" id="PTHR10509:SF14">
    <property type="entry name" value="CAFFEOYL-COA O-METHYLTRANSFERASE 3-RELATED"/>
    <property type="match status" value="1"/>
</dbReference>
<sequence>MMLQRFINKINKTITLRQREKIKHKELARAVEKEKHTLSKTIIKVLQFCIENPQWAAAERQALAKINQLRTQMEKSNKIIESNDFGSGTPTSKRKAHHQGHYQTLSVGNICKIAATRPQFGELIFKLIRELQPENCLELGTSIGISGIYQVSALQLNQKGRFTTIEGAKAIAEIANTNIQKLSYPHFHVIHGKFNEVLPKILKKEEAFDFVFIDGHHDKDATKHYYEMIYPYLKENAVVIFDDIHWSKGMAAFWKNFVTDGEGVVCCFDLYQWGICVIDKDKKTNHRNHYTMTL</sequence>
<dbReference type="Pfam" id="PF13578">
    <property type="entry name" value="Methyltransf_24"/>
    <property type="match status" value="1"/>
</dbReference>
<dbReference type="SUPFAM" id="SSF53335">
    <property type="entry name" value="S-adenosyl-L-methionine-dependent methyltransferases"/>
    <property type="match status" value="1"/>
</dbReference>
<dbReference type="InterPro" id="IPR050362">
    <property type="entry name" value="Cation-dep_OMT"/>
</dbReference>
<dbReference type="InterPro" id="IPR029063">
    <property type="entry name" value="SAM-dependent_MTases_sf"/>
</dbReference>
<gene>
    <name evidence="1" type="ORF">NCTC11661_00273</name>
</gene>
<organism evidence="1 2">
    <name type="scientific">Bergeyella zoohelcum</name>
    <dbReference type="NCBI Taxonomy" id="1015"/>
    <lineage>
        <taxon>Bacteria</taxon>
        <taxon>Pseudomonadati</taxon>
        <taxon>Bacteroidota</taxon>
        <taxon>Flavobacteriia</taxon>
        <taxon>Flavobacteriales</taxon>
        <taxon>Weeksellaceae</taxon>
        <taxon>Bergeyella</taxon>
    </lineage>
</organism>
<evidence type="ECO:0000313" key="1">
    <source>
        <dbReference type="EMBL" id="SSZ46628.1"/>
    </source>
</evidence>
<dbReference type="PANTHER" id="PTHR10509">
    <property type="entry name" value="O-METHYLTRANSFERASE-RELATED"/>
    <property type="match status" value="1"/>
</dbReference>
<accession>A0A376BY95</accession>
<protein>
    <submittedName>
        <fullName evidence="1">Predicted O-methyltransferase</fullName>
    </submittedName>
</protein>
<dbReference type="AlphaFoldDB" id="A0A376BY95"/>
<dbReference type="Proteomes" id="UP000255515">
    <property type="component" value="Unassembled WGS sequence"/>
</dbReference>
<proteinExistence type="predicted"/>
<name>A0A376BY95_9FLAO</name>